<evidence type="ECO:0000256" key="1">
    <source>
        <dbReference type="SAM" id="MobiDB-lite"/>
    </source>
</evidence>
<protein>
    <submittedName>
        <fullName evidence="2">Uncharacterized protein</fullName>
    </submittedName>
</protein>
<feature type="region of interest" description="Disordered" evidence="1">
    <location>
        <begin position="1"/>
        <end position="127"/>
    </location>
</feature>
<evidence type="ECO:0000313" key="2">
    <source>
        <dbReference type="EMBL" id="KAJ4842913.1"/>
    </source>
</evidence>
<comment type="caution">
    <text evidence="2">The sequence shown here is derived from an EMBL/GenBank/DDBJ whole genome shotgun (WGS) entry which is preliminary data.</text>
</comment>
<name>A0A9Q0G3I3_9ROSI</name>
<keyword evidence="3" id="KW-1185">Reference proteome</keyword>
<feature type="compositionally biased region" description="Basic and acidic residues" evidence="1">
    <location>
        <begin position="95"/>
        <end position="108"/>
    </location>
</feature>
<feature type="compositionally biased region" description="Polar residues" evidence="1">
    <location>
        <begin position="62"/>
        <end position="84"/>
    </location>
</feature>
<dbReference type="OrthoDB" id="1747144at2759"/>
<gene>
    <name evidence="2" type="ORF">Tsubulata_023838</name>
</gene>
<dbReference type="AlphaFoldDB" id="A0A9Q0G3I3"/>
<dbReference type="EMBL" id="JAKUCV010002362">
    <property type="protein sequence ID" value="KAJ4842913.1"/>
    <property type="molecule type" value="Genomic_DNA"/>
</dbReference>
<accession>A0A9Q0G3I3</accession>
<evidence type="ECO:0000313" key="3">
    <source>
        <dbReference type="Proteomes" id="UP001141552"/>
    </source>
</evidence>
<reference evidence="2" key="2">
    <citation type="journal article" date="2023" name="Plants (Basel)">
        <title>Annotation of the Turnera subulata (Passifloraceae) Draft Genome Reveals the S-Locus Evolved after the Divergence of Turneroideae from Passifloroideae in a Stepwise Manner.</title>
        <authorList>
            <person name="Henning P.M."/>
            <person name="Roalson E.H."/>
            <person name="Mir W."/>
            <person name="McCubbin A.G."/>
            <person name="Shore J.S."/>
        </authorList>
    </citation>
    <scope>NUCLEOTIDE SEQUENCE</scope>
    <source>
        <strain evidence="2">F60SS</strain>
    </source>
</reference>
<proteinExistence type="predicted"/>
<sequence length="127" mass="14337">MVAGFIFEPLSDEEVELSEEEEEQVELEEEAEDDKHTNRPKQSPWDFAGYSESVAEEHARRSTTSIDQKISRALQQRQSAPVNNRSTDDASSDSESDRQEDYRPKEDDVVSNVDESSGLYSFGTNGT</sequence>
<feature type="compositionally biased region" description="Acidic residues" evidence="1">
    <location>
        <begin position="10"/>
        <end position="32"/>
    </location>
</feature>
<reference evidence="2" key="1">
    <citation type="submission" date="2022-02" db="EMBL/GenBank/DDBJ databases">
        <authorList>
            <person name="Henning P.M."/>
            <person name="McCubbin A.G."/>
            <person name="Shore J.S."/>
        </authorList>
    </citation>
    <scope>NUCLEOTIDE SEQUENCE</scope>
    <source>
        <strain evidence="2">F60SS</strain>
        <tissue evidence="2">Leaves</tissue>
    </source>
</reference>
<feature type="compositionally biased region" description="Polar residues" evidence="1">
    <location>
        <begin position="113"/>
        <end position="127"/>
    </location>
</feature>
<organism evidence="2 3">
    <name type="scientific">Turnera subulata</name>
    <dbReference type="NCBI Taxonomy" id="218843"/>
    <lineage>
        <taxon>Eukaryota</taxon>
        <taxon>Viridiplantae</taxon>
        <taxon>Streptophyta</taxon>
        <taxon>Embryophyta</taxon>
        <taxon>Tracheophyta</taxon>
        <taxon>Spermatophyta</taxon>
        <taxon>Magnoliopsida</taxon>
        <taxon>eudicotyledons</taxon>
        <taxon>Gunneridae</taxon>
        <taxon>Pentapetalae</taxon>
        <taxon>rosids</taxon>
        <taxon>fabids</taxon>
        <taxon>Malpighiales</taxon>
        <taxon>Passifloraceae</taxon>
        <taxon>Turnera</taxon>
    </lineage>
</organism>
<dbReference type="Proteomes" id="UP001141552">
    <property type="component" value="Unassembled WGS sequence"/>
</dbReference>